<dbReference type="SUPFAM" id="SSF88723">
    <property type="entry name" value="PIN domain-like"/>
    <property type="match status" value="1"/>
</dbReference>
<keyword evidence="2" id="KW-1185">Reference proteome</keyword>
<reference evidence="1" key="1">
    <citation type="journal article" date="2014" name="Int. J. Syst. Evol. Microbiol.">
        <title>Complete genome sequence of Corynebacterium casei LMG S-19264T (=DSM 44701T), isolated from a smear-ripened cheese.</title>
        <authorList>
            <consortium name="US DOE Joint Genome Institute (JGI-PGF)"/>
            <person name="Walter F."/>
            <person name="Albersmeier A."/>
            <person name="Kalinowski J."/>
            <person name="Ruckert C."/>
        </authorList>
    </citation>
    <scope>NUCLEOTIDE SEQUENCE</scope>
    <source>
        <strain evidence="1">JCM 4234</strain>
    </source>
</reference>
<name>A0A918LA74_STRGD</name>
<gene>
    <name evidence="1" type="ORF">GCM10010238_09500</name>
</gene>
<organism evidence="1 2">
    <name type="scientific">Streptomyces griseoviridis</name>
    <dbReference type="NCBI Taxonomy" id="45398"/>
    <lineage>
        <taxon>Bacteria</taxon>
        <taxon>Bacillati</taxon>
        <taxon>Actinomycetota</taxon>
        <taxon>Actinomycetes</taxon>
        <taxon>Kitasatosporales</taxon>
        <taxon>Streptomycetaceae</taxon>
        <taxon>Streptomyces</taxon>
    </lineage>
</organism>
<dbReference type="Proteomes" id="UP000653493">
    <property type="component" value="Unassembled WGS sequence"/>
</dbReference>
<accession>A0A918LA74</accession>
<comment type="caution">
    <text evidence="1">The sequence shown here is derived from an EMBL/GenBank/DDBJ whole genome shotgun (WGS) entry which is preliminary data.</text>
</comment>
<sequence length="145" mass="15674">MRIMCLRLRERRVTGHVETVVLDSEGLSGWIAQDREVLAVLQVFHAMGTDVVIGANTIVEVTHARVNPHRLRWTLSRVRVEPVTADAAKASAEPLKAAGLHGHKDAIDATVAEMALRQPGPVALLTSGLDDMSRLCGGRVQLTGI</sequence>
<proteinExistence type="predicted"/>
<dbReference type="AlphaFoldDB" id="A0A918LA74"/>
<evidence type="ECO:0000313" key="2">
    <source>
        <dbReference type="Proteomes" id="UP000653493"/>
    </source>
</evidence>
<protein>
    <recommendedName>
        <fullName evidence="3">DNA-binding protein</fullName>
    </recommendedName>
</protein>
<dbReference type="InterPro" id="IPR029060">
    <property type="entry name" value="PIN-like_dom_sf"/>
</dbReference>
<dbReference type="EMBL" id="BMSL01000002">
    <property type="protein sequence ID" value="GGS23557.1"/>
    <property type="molecule type" value="Genomic_DNA"/>
</dbReference>
<evidence type="ECO:0008006" key="3">
    <source>
        <dbReference type="Google" id="ProtNLM"/>
    </source>
</evidence>
<reference evidence="1" key="2">
    <citation type="submission" date="2020-09" db="EMBL/GenBank/DDBJ databases">
        <authorList>
            <person name="Sun Q."/>
            <person name="Ohkuma M."/>
        </authorList>
    </citation>
    <scope>NUCLEOTIDE SEQUENCE</scope>
    <source>
        <strain evidence="1">JCM 4234</strain>
    </source>
</reference>
<evidence type="ECO:0000313" key="1">
    <source>
        <dbReference type="EMBL" id="GGS23557.1"/>
    </source>
</evidence>